<dbReference type="RefSeq" id="WP_183357048.1">
    <property type="nucleotide sequence ID" value="NZ_BAABKR010000005.1"/>
</dbReference>
<organism evidence="1 2">
    <name type="scientific">Garicola koreensis</name>
    <dbReference type="NCBI Taxonomy" id="1262554"/>
    <lineage>
        <taxon>Bacteria</taxon>
        <taxon>Bacillati</taxon>
        <taxon>Actinomycetota</taxon>
        <taxon>Actinomycetes</taxon>
        <taxon>Micrococcales</taxon>
        <taxon>Micrococcaceae</taxon>
        <taxon>Garicola</taxon>
    </lineage>
</organism>
<name>A0A7W5TZU7_9MICC</name>
<proteinExistence type="predicted"/>
<keyword evidence="2" id="KW-1185">Reference proteome</keyword>
<accession>A0A7W5TZU7</accession>
<dbReference type="Proteomes" id="UP000547528">
    <property type="component" value="Unassembled WGS sequence"/>
</dbReference>
<evidence type="ECO:0000313" key="2">
    <source>
        <dbReference type="Proteomes" id="UP000547528"/>
    </source>
</evidence>
<gene>
    <name evidence="1" type="ORF">FHX47_000209</name>
</gene>
<protein>
    <submittedName>
        <fullName evidence="1">Uncharacterized protein</fullName>
    </submittedName>
</protein>
<reference evidence="1 2" key="1">
    <citation type="submission" date="2020-08" db="EMBL/GenBank/DDBJ databases">
        <title>Sequencing the genomes of 1000 actinobacteria strains.</title>
        <authorList>
            <person name="Klenk H.-P."/>
        </authorList>
    </citation>
    <scope>NUCLEOTIDE SEQUENCE [LARGE SCALE GENOMIC DNA]</scope>
    <source>
        <strain evidence="1 2">DSM 28238</strain>
    </source>
</reference>
<sequence>MVKKNADKVDRPTKKHEYQIRYASTGAKKGWRDLCATMRGPMSETWDFLTRSPSDRTPVNYPLKGALATVTRDGRTFQRWQHKPTAKGDARIWFYIEGQTVYLEQVHTHHPHQTK</sequence>
<evidence type="ECO:0000313" key="1">
    <source>
        <dbReference type="EMBL" id="MBB3666616.1"/>
    </source>
</evidence>
<comment type="caution">
    <text evidence="1">The sequence shown here is derived from an EMBL/GenBank/DDBJ whole genome shotgun (WGS) entry which is preliminary data.</text>
</comment>
<dbReference type="AlphaFoldDB" id="A0A7W5TZU7"/>
<dbReference type="EMBL" id="JACIBT010000001">
    <property type="protein sequence ID" value="MBB3666616.1"/>
    <property type="molecule type" value="Genomic_DNA"/>
</dbReference>